<dbReference type="FunFam" id="1.20.1280.290:FF:000009">
    <property type="entry name" value="PQ loop repeat family protein"/>
    <property type="match status" value="1"/>
</dbReference>
<proteinExistence type="predicted"/>
<feature type="transmembrane region" description="Helical" evidence="5">
    <location>
        <begin position="506"/>
        <end position="529"/>
    </location>
</feature>
<feature type="transmembrane region" description="Helical" evidence="5">
    <location>
        <begin position="29"/>
        <end position="49"/>
    </location>
</feature>
<keyword evidence="2 5" id="KW-0812">Transmembrane</keyword>
<evidence type="ECO:0008006" key="8">
    <source>
        <dbReference type="Google" id="ProtNLM"/>
    </source>
</evidence>
<dbReference type="InterPro" id="IPR051415">
    <property type="entry name" value="LAAT-1"/>
</dbReference>
<evidence type="ECO:0000256" key="4">
    <source>
        <dbReference type="ARBA" id="ARBA00023136"/>
    </source>
</evidence>
<evidence type="ECO:0000313" key="6">
    <source>
        <dbReference type="EMBL" id="KAL2635279.1"/>
    </source>
</evidence>
<evidence type="ECO:0000256" key="2">
    <source>
        <dbReference type="ARBA" id="ARBA00022692"/>
    </source>
</evidence>
<gene>
    <name evidence="6" type="ORF">R1flu_006758</name>
</gene>
<comment type="caution">
    <text evidence="6">The sequence shown here is derived from an EMBL/GenBank/DDBJ whole genome shotgun (WGS) entry which is preliminary data.</text>
</comment>
<dbReference type="GO" id="GO:0015174">
    <property type="term" value="F:basic amino acid transmembrane transporter activity"/>
    <property type="evidence" value="ECO:0007669"/>
    <property type="project" value="UniProtKB-ARBA"/>
</dbReference>
<dbReference type="Pfam" id="PF04193">
    <property type="entry name" value="PQ-loop"/>
    <property type="match status" value="2"/>
</dbReference>
<dbReference type="Gene3D" id="1.20.1280.290">
    <property type="match status" value="2"/>
</dbReference>
<evidence type="ECO:0000256" key="1">
    <source>
        <dbReference type="ARBA" id="ARBA00004141"/>
    </source>
</evidence>
<protein>
    <recommendedName>
        <fullName evidence="8">PQ-loop repeat family protein / transmembrane family protein</fullName>
    </recommendedName>
</protein>
<evidence type="ECO:0000313" key="7">
    <source>
        <dbReference type="Proteomes" id="UP001605036"/>
    </source>
</evidence>
<dbReference type="InterPro" id="IPR006603">
    <property type="entry name" value="PQ-loop_rpt"/>
</dbReference>
<feature type="transmembrane region" description="Helical" evidence="5">
    <location>
        <begin position="102"/>
        <end position="119"/>
    </location>
</feature>
<dbReference type="EMBL" id="JBHFFA010000003">
    <property type="protein sequence ID" value="KAL2635279.1"/>
    <property type="molecule type" value="Genomic_DNA"/>
</dbReference>
<feature type="transmembrane region" description="Helical" evidence="5">
    <location>
        <begin position="475"/>
        <end position="494"/>
    </location>
</feature>
<sequence>MIGTFGSVSCECEPNANLFVQNWFSDCVYTPWELAAFYIGLSSVLFWIVAQLPQFISNIKHQSAEALSPWFLFQWLTGDSFNLLGCILTGDQLATETLTATYFILADCIIISQYIFYSIRAKEKLVFEEEEKEAEDFVIKAVTEYQRPTQHDLAEFKKRLAKMTIVIPEPGEDVRYRYDTGAHFQDQHGNLLANIHHHHPVTFVAGRSGAAMIAHAMQSPLCADHSPDTDHVKKFSPTPSVLEKVKMRLSSRGDKTTLEAQTRANMCLNRKEWIRLVKKRMEISKFFGLPELECHRLFSSERGMQRHKRTVVNRYGLESGPPTASRLTIHHTSSVRKHELERTNLILGTNKEVRRCLLRIPPGRGAVCLAGLITAVASVNIFMNPRRFKILGSRYRRSLRILARDDTTSVLGGSSGLKSSLGRTDNVLCGESTRSPWVRSVGGWLGWGSSGLYLGSRAAQIALNTRRQSADGLSLAMLSCAACANSCMGISILMRSESWSELVAKAPWLLGSLGTVSLDIFLIVQAKYFEYRNRISRREQSDVRVPLLV</sequence>
<keyword evidence="3 5" id="KW-1133">Transmembrane helix</keyword>
<accession>A0ABD1YY06</accession>
<keyword evidence="4 5" id="KW-0472">Membrane</keyword>
<dbReference type="PANTHER" id="PTHR16201:SF34">
    <property type="entry name" value="LYSOSOMAL AMINO ACID TRANSPORTER 1"/>
    <property type="match status" value="1"/>
</dbReference>
<dbReference type="SMART" id="SM00679">
    <property type="entry name" value="CTNS"/>
    <property type="match status" value="2"/>
</dbReference>
<keyword evidence="7" id="KW-1185">Reference proteome</keyword>
<dbReference type="GO" id="GO:0098852">
    <property type="term" value="C:lytic vacuole membrane"/>
    <property type="evidence" value="ECO:0007669"/>
    <property type="project" value="UniProtKB-ARBA"/>
</dbReference>
<evidence type="ECO:0000256" key="3">
    <source>
        <dbReference type="ARBA" id="ARBA00022989"/>
    </source>
</evidence>
<comment type="subcellular location">
    <subcellularLocation>
        <location evidence="1">Membrane</location>
        <topology evidence="1">Multi-pass membrane protein</topology>
    </subcellularLocation>
</comment>
<reference evidence="6 7" key="1">
    <citation type="submission" date="2024-09" db="EMBL/GenBank/DDBJ databases">
        <title>Chromosome-scale assembly of Riccia fluitans.</title>
        <authorList>
            <person name="Paukszto L."/>
            <person name="Sawicki J."/>
            <person name="Karawczyk K."/>
            <person name="Piernik-Szablinska J."/>
            <person name="Szczecinska M."/>
            <person name="Mazdziarz M."/>
        </authorList>
    </citation>
    <scope>NUCLEOTIDE SEQUENCE [LARGE SCALE GENOMIC DNA]</scope>
    <source>
        <strain evidence="6">Rf_01</strain>
        <tissue evidence="6">Aerial parts of the thallus</tissue>
    </source>
</reference>
<organism evidence="6 7">
    <name type="scientific">Riccia fluitans</name>
    <dbReference type="NCBI Taxonomy" id="41844"/>
    <lineage>
        <taxon>Eukaryota</taxon>
        <taxon>Viridiplantae</taxon>
        <taxon>Streptophyta</taxon>
        <taxon>Embryophyta</taxon>
        <taxon>Marchantiophyta</taxon>
        <taxon>Marchantiopsida</taxon>
        <taxon>Marchantiidae</taxon>
        <taxon>Marchantiales</taxon>
        <taxon>Ricciaceae</taxon>
        <taxon>Riccia</taxon>
    </lineage>
</organism>
<dbReference type="Proteomes" id="UP001605036">
    <property type="component" value="Unassembled WGS sequence"/>
</dbReference>
<feature type="transmembrane region" description="Helical" evidence="5">
    <location>
        <begin position="364"/>
        <end position="383"/>
    </location>
</feature>
<dbReference type="PANTHER" id="PTHR16201">
    <property type="entry name" value="SEVEN TRANSMEMBRANE PROTEIN 1-RELATED"/>
    <property type="match status" value="1"/>
</dbReference>
<name>A0ABD1YY06_9MARC</name>
<dbReference type="AlphaFoldDB" id="A0ABD1YY06"/>
<evidence type="ECO:0000256" key="5">
    <source>
        <dbReference type="SAM" id="Phobius"/>
    </source>
</evidence>